<dbReference type="Gene3D" id="3.90.70.10">
    <property type="entry name" value="Cysteine proteinases"/>
    <property type="match status" value="1"/>
</dbReference>
<feature type="region of interest" description="Disordered" evidence="10">
    <location>
        <begin position="1"/>
        <end position="27"/>
    </location>
</feature>
<evidence type="ECO:0000256" key="6">
    <source>
        <dbReference type="ARBA" id="ARBA00022801"/>
    </source>
</evidence>
<evidence type="ECO:0000256" key="7">
    <source>
        <dbReference type="ARBA" id="ARBA00022840"/>
    </source>
</evidence>
<dbReference type="GO" id="GO:0015421">
    <property type="term" value="F:ABC-type oligopeptide transporter activity"/>
    <property type="evidence" value="ECO:0007669"/>
    <property type="project" value="TreeGrafter"/>
</dbReference>
<dbReference type="GO" id="GO:0005886">
    <property type="term" value="C:plasma membrane"/>
    <property type="evidence" value="ECO:0007669"/>
    <property type="project" value="UniProtKB-SubCell"/>
</dbReference>
<feature type="domain" description="ABC transmembrane type-1" evidence="13">
    <location>
        <begin position="184"/>
        <end position="462"/>
    </location>
</feature>
<evidence type="ECO:0000259" key="12">
    <source>
        <dbReference type="PROSITE" id="PS50893"/>
    </source>
</evidence>
<keyword evidence="4 11" id="KW-0812">Transmembrane</keyword>
<dbReference type="GO" id="GO:0016887">
    <property type="term" value="F:ATP hydrolysis activity"/>
    <property type="evidence" value="ECO:0007669"/>
    <property type="project" value="InterPro"/>
</dbReference>
<feature type="transmembrane region" description="Helical" evidence="11">
    <location>
        <begin position="315"/>
        <end position="336"/>
    </location>
</feature>
<keyword evidence="3" id="KW-1003">Cell membrane</keyword>
<dbReference type="InterPro" id="IPR003593">
    <property type="entry name" value="AAA+_ATPase"/>
</dbReference>
<evidence type="ECO:0000256" key="4">
    <source>
        <dbReference type="ARBA" id="ARBA00022692"/>
    </source>
</evidence>
<dbReference type="NCBIfam" id="TIGR03375">
    <property type="entry name" value="type_I_sec_LssB"/>
    <property type="match status" value="1"/>
</dbReference>
<dbReference type="KEGG" id="kim:G3T16_04670"/>
<dbReference type="CDD" id="cd03245">
    <property type="entry name" value="ABCC_bacteriocin_exporters"/>
    <property type="match status" value="1"/>
</dbReference>
<dbReference type="InterPro" id="IPR005074">
    <property type="entry name" value="Peptidase_C39"/>
</dbReference>
<dbReference type="PROSITE" id="PS50893">
    <property type="entry name" value="ABC_TRANSPORTER_2"/>
    <property type="match status" value="1"/>
</dbReference>
<dbReference type="PROSITE" id="PS50929">
    <property type="entry name" value="ABC_TM1F"/>
    <property type="match status" value="1"/>
</dbReference>
<evidence type="ECO:0000256" key="9">
    <source>
        <dbReference type="ARBA" id="ARBA00023136"/>
    </source>
</evidence>
<reference evidence="15 16" key="1">
    <citation type="submission" date="2020-02" db="EMBL/GenBank/DDBJ databases">
        <title>Genome sequencing for Kineobactrum sp. M2.</title>
        <authorList>
            <person name="Park S.-J."/>
        </authorList>
    </citation>
    <scope>NUCLEOTIDE SEQUENCE [LARGE SCALE GENOMIC DNA]</scope>
    <source>
        <strain evidence="15 16">M2</strain>
    </source>
</reference>
<evidence type="ECO:0000256" key="5">
    <source>
        <dbReference type="ARBA" id="ARBA00022741"/>
    </source>
</evidence>
<evidence type="ECO:0000256" key="10">
    <source>
        <dbReference type="SAM" id="MobiDB-lite"/>
    </source>
</evidence>
<dbReference type="PANTHER" id="PTHR43394:SF1">
    <property type="entry name" value="ATP-BINDING CASSETTE SUB-FAMILY B MEMBER 10, MITOCHONDRIAL"/>
    <property type="match status" value="1"/>
</dbReference>
<gene>
    <name evidence="15" type="ORF">G3T16_04670</name>
</gene>
<dbReference type="InterPro" id="IPR017750">
    <property type="entry name" value="ATPase_T1SS"/>
</dbReference>
<evidence type="ECO:0000259" key="13">
    <source>
        <dbReference type="PROSITE" id="PS50929"/>
    </source>
</evidence>
<dbReference type="Pfam" id="PF00005">
    <property type="entry name" value="ABC_tran"/>
    <property type="match status" value="1"/>
</dbReference>
<dbReference type="GO" id="GO:0008233">
    <property type="term" value="F:peptidase activity"/>
    <property type="evidence" value="ECO:0007669"/>
    <property type="project" value="InterPro"/>
</dbReference>
<proteinExistence type="predicted"/>
<dbReference type="Proteomes" id="UP000477680">
    <property type="component" value="Chromosome"/>
</dbReference>
<evidence type="ECO:0000313" key="16">
    <source>
        <dbReference type="Proteomes" id="UP000477680"/>
    </source>
</evidence>
<dbReference type="SUPFAM" id="SSF52540">
    <property type="entry name" value="P-loop containing nucleoside triphosphate hydrolases"/>
    <property type="match status" value="1"/>
</dbReference>
<dbReference type="InterPro" id="IPR003439">
    <property type="entry name" value="ABC_transporter-like_ATP-bd"/>
</dbReference>
<dbReference type="CDD" id="cd18587">
    <property type="entry name" value="ABC_6TM_LapB_like"/>
    <property type="match status" value="1"/>
</dbReference>
<dbReference type="AlphaFoldDB" id="A0A6C0TYD6"/>
<evidence type="ECO:0000256" key="11">
    <source>
        <dbReference type="SAM" id="Phobius"/>
    </source>
</evidence>
<evidence type="ECO:0000256" key="8">
    <source>
        <dbReference type="ARBA" id="ARBA00022989"/>
    </source>
</evidence>
<dbReference type="FunFam" id="3.40.50.300:FF:000299">
    <property type="entry name" value="ABC transporter ATP-binding protein/permease"/>
    <property type="match status" value="1"/>
</dbReference>
<dbReference type="SUPFAM" id="SSF90123">
    <property type="entry name" value="ABC transporter transmembrane region"/>
    <property type="match status" value="1"/>
</dbReference>
<dbReference type="SMART" id="SM00382">
    <property type="entry name" value="AAA"/>
    <property type="match status" value="1"/>
</dbReference>
<dbReference type="Gene3D" id="3.40.50.300">
    <property type="entry name" value="P-loop containing nucleotide triphosphate hydrolases"/>
    <property type="match status" value="1"/>
</dbReference>
<comment type="subcellular location">
    <subcellularLocation>
        <location evidence="1">Cell membrane</location>
        <topology evidence="1">Multi-pass membrane protein</topology>
    </subcellularLocation>
</comment>
<keyword evidence="7" id="KW-0067">ATP-binding</keyword>
<keyword evidence="6" id="KW-0378">Hydrolase</keyword>
<dbReference type="Gene3D" id="1.20.1560.10">
    <property type="entry name" value="ABC transporter type 1, transmembrane domain"/>
    <property type="match status" value="1"/>
</dbReference>
<evidence type="ECO:0000256" key="2">
    <source>
        <dbReference type="ARBA" id="ARBA00022448"/>
    </source>
</evidence>
<keyword evidence="16" id="KW-1185">Reference proteome</keyword>
<dbReference type="RefSeq" id="WP_163494036.1">
    <property type="nucleotide sequence ID" value="NZ_CP048711.1"/>
</dbReference>
<organism evidence="15 16">
    <name type="scientific">Kineobactrum salinum</name>
    <dbReference type="NCBI Taxonomy" id="2708301"/>
    <lineage>
        <taxon>Bacteria</taxon>
        <taxon>Pseudomonadati</taxon>
        <taxon>Pseudomonadota</taxon>
        <taxon>Gammaproteobacteria</taxon>
        <taxon>Cellvibrionales</taxon>
        <taxon>Halieaceae</taxon>
        <taxon>Kineobactrum</taxon>
    </lineage>
</organism>
<keyword evidence="2" id="KW-0813">Transport</keyword>
<evidence type="ECO:0000259" key="14">
    <source>
        <dbReference type="PROSITE" id="PS50990"/>
    </source>
</evidence>
<dbReference type="GO" id="GO:0005524">
    <property type="term" value="F:ATP binding"/>
    <property type="evidence" value="ECO:0007669"/>
    <property type="project" value="UniProtKB-KW"/>
</dbReference>
<accession>A0A6C0TYD6</accession>
<dbReference type="PANTHER" id="PTHR43394">
    <property type="entry name" value="ATP-DEPENDENT PERMEASE MDL1, MITOCHONDRIAL"/>
    <property type="match status" value="1"/>
</dbReference>
<dbReference type="GO" id="GO:0006508">
    <property type="term" value="P:proteolysis"/>
    <property type="evidence" value="ECO:0007669"/>
    <property type="project" value="InterPro"/>
</dbReference>
<dbReference type="InterPro" id="IPR011527">
    <property type="entry name" value="ABC1_TM_dom"/>
</dbReference>
<dbReference type="PROSITE" id="PS50990">
    <property type="entry name" value="PEPTIDASE_C39"/>
    <property type="match status" value="1"/>
</dbReference>
<feature type="transmembrane region" description="Helical" evidence="11">
    <location>
        <begin position="184"/>
        <end position="206"/>
    </location>
</feature>
<dbReference type="InterPro" id="IPR036640">
    <property type="entry name" value="ABC1_TM_sf"/>
</dbReference>
<name>A0A6C0TYD6_9GAMM</name>
<protein>
    <submittedName>
        <fullName evidence="15">Type I secretion system permease/ATPase</fullName>
    </submittedName>
</protein>
<feature type="transmembrane region" description="Helical" evidence="11">
    <location>
        <begin position="417"/>
        <end position="444"/>
    </location>
</feature>
<dbReference type="EMBL" id="CP048711">
    <property type="protein sequence ID" value="QIB64786.1"/>
    <property type="molecule type" value="Genomic_DNA"/>
</dbReference>
<keyword evidence="9 11" id="KW-0472">Membrane</keyword>
<dbReference type="InterPro" id="IPR017871">
    <property type="entry name" value="ABC_transporter-like_CS"/>
</dbReference>
<dbReference type="PROSITE" id="PS00211">
    <property type="entry name" value="ABC_TRANSPORTER_1"/>
    <property type="match status" value="1"/>
</dbReference>
<dbReference type="Pfam" id="PF00664">
    <property type="entry name" value="ABC_membrane"/>
    <property type="match status" value="1"/>
</dbReference>
<dbReference type="InterPro" id="IPR027417">
    <property type="entry name" value="P-loop_NTPase"/>
</dbReference>
<dbReference type="InterPro" id="IPR039421">
    <property type="entry name" value="Type_1_exporter"/>
</dbReference>
<keyword evidence="5" id="KW-0547">Nucleotide-binding</keyword>
<sequence>MIETTAPIGDQRDQATARPSRPGDGSAVDDSLVQCLLALTRYHGSASTAEALVGGLPLENGRLTPALFERAASRAGLVSRSLPRSARGLEPALLPAVILLEDQRACLLMGWSEDGASARVVFPDLNEAVVEMPAAQLLARESGNAIICRPRFRFDQRTPRTGTSERGHWFWDAMRANMPLYRDVLVAAFFINVFALALPLFTMNVYDRVVPNYAVETLWMLAAGVIIILLADITLRTMRGYFLDLASRRVDVNLSAKIMERVLGSRLEQRASSVGSYAVSLRSFETVRDFITSASVTTLIDVPFALIFIAVIGWIAWPILIPLGIGLLLVLGYAMATQGKLRELSETTYRASALRNATLIESLVGIDTIKAMGAEARMQRKWEETTTFLAHVGVQLRLVSNSTINVTQWGAQMVTMFVIITGVYLITAGQLSMGGLIACTMLAARVMAPFGQVAGLVTSWHNAEIALKSLDEVMAKPMERPEGAQFLSRELFRGDIEFRQVSFSYPGSEMESLNNVSFRIKPGERVAILGRVGSGKSTLQKLAMGLYQPTGGAIMIDGIDLRQLDPSEFRSRVGYVPQDVTLFYGSLRDNITLSHSNVSDAALLRAAEIANLSEFINRHPRGFEMLVGERGDSLSGGQRKCVALARAVVHEPPILLMDEPTGSMDHSTEVAVKAQLLEYIQGRTWLVVTHRNSLLEMVDRIIVIDNGKLVADGPRDSVIQALQKGKIGAAK</sequence>
<dbReference type="CDD" id="cd02421">
    <property type="entry name" value="Peptidase_C39_likeD"/>
    <property type="match status" value="1"/>
</dbReference>
<keyword evidence="8 11" id="KW-1133">Transmembrane helix</keyword>
<evidence type="ECO:0000256" key="3">
    <source>
        <dbReference type="ARBA" id="ARBA00022475"/>
    </source>
</evidence>
<feature type="domain" description="Peptidase C39" evidence="14">
    <location>
        <begin position="24"/>
        <end position="148"/>
    </location>
</feature>
<evidence type="ECO:0000313" key="15">
    <source>
        <dbReference type="EMBL" id="QIB64786.1"/>
    </source>
</evidence>
<feature type="domain" description="ABC transporter" evidence="12">
    <location>
        <begin position="496"/>
        <end position="731"/>
    </location>
</feature>
<feature type="transmembrane region" description="Helical" evidence="11">
    <location>
        <begin position="218"/>
        <end position="235"/>
    </location>
</feature>
<evidence type="ECO:0000256" key="1">
    <source>
        <dbReference type="ARBA" id="ARBA00004651"/>
    </source>
</evidence>